<dbReference type="GO" id="GO:0004518">
    <property type="term" value="F:nuclease activity"/>
    <property type="evidence" value="ECO:0007669"/>
    <property type="project" value="UniProtKB-KW"/>
</dbReference>
<dbReference type="NCBIfam" id="TIGR00250">
    <property type="entry name" value="RNAse_H_YqgF"/>
    <property type="match status" value="1"/>
</dbReference>
<proteinExistence type="inferred from homology"/>
<dbReference type="AlphaFoldDB" id="A0A7K3WN91"/>
<gene>
    <name evidence="7" type="primary">ruvX</name>
    <name evidence="7" type="ORF">G3O08_06360</name>
</gene>
<dbReference type="RefSeq" id="WP_163284005.1">
    <property type="nucleotide sequence ID" value="NZ_JAAGVY010000008.1"/>
</dbReference>
<comment type="similarity">
    <text evidence="5">Belongs to the YqgF HJR family.</text>
</comment>
<dbReference type="SMART" id="SM00732">
    <property type="entry name" value="YqgFc"/>
    <property type="match status" value="1"/>
</dbReference>
<reference evidence="7 8" key="1">
    <citation type="submission" date="2020-02" db="EMBL/GenBank/DDBJ databases">
        <title>Out from the shadows clarifying the taxonomy of the family Cryomorphaceae and related taxa by utilizing the GTDB taxonomic framework.</title>
        <authorList>
            <person name="Bowman J.P."/>
        </authorList>
    </citation>
    <scope>NUCLEOTIDE SEQUENCE [LARGE SCALE GENOMIC DNA]</scope>
    <source>
        <strain evidence="7 8">QSSC 1-22</strain>
    </source>
</reference>
<dbReference type="Gene3D" id="3.30.420.140">
    <property type="entry name" value="YqgF/RNase H-like domain"/>
    <property type="match status" value="1"/>
</dbReference>
<dbReference type="EMBL" id="JAAGVY010000008">
    <property type="protein sequence ID" value="NEN23119.1"/>
    <property type="molecule type" value="Genomic_DNA"/>
</dbReference>
<comment type="caution">
    <text evidence="7">The sequence shown here is derived from an EMBL/GenBank/DDBJ whole genome shotgun (WGS) entry which is preliminary data.</text>
</comment>
<evidence type="ECO:0000256" key="3">
    <source>
        <dbReference type="ARBA" id="ARBA00022722"/>
    </source>
</evidence>
<evidence type="ECO:0000256" key="5">
    <source>
        <dbReference type="HAMAP-Rule" id="MF_00651"/>
    </source>
</evidence>
<dbReference type="SUPFAM" id="SSF53098">
    <property type="entry name" value="Ribonuclease H-like"/>
    <property type="match status" value="1"/>
</dbReference>
<keyword evidence="3 5" id="KW-0540">Nuclease</keyword>
<evidence type="ECO:0000256" key="4">
    <source>
        <dbReference type="ARBA" id="ARBA00022801"/>
    </source>
</evidence>
<evidence type="ECO:0000259" key="6">
    <source>
        <dbReference type="SMART" id="SM00732"/>
    </source>
</evidence>
<dbReference type="GO" id="GO:0000967">
    <property type="term" value="P:rRNA 5'-end processing"/>
    <property type="evidence" value="ECO:0007669"/>
    <property type="project" value="UniProtKB-UniRule"/>
</dbReference>
<keyword evidence="8" id="KW-1185">Reference proteome</keyword>
<dbReference type="GO" id="GO:0016788">
    <property type="term" value="F:hydrolase activity, acting on ester bonds"/>
    <property type="evidence" value="ECO:0007669"/>
    <property type="project" value="UniProtKB-UniRule"/>
</dbReference>
<evidence type="ECO:0000256" key="2">
    <source>
        <dbReference type="ARBA" id="ARBA00022517"/>
    </source>
</evidence>
<dbReference type="PANTHER" id="PTHR33317">
    <property type="entry name" value="POLYNUCLEOTIDYL TRANSFERASE, RIBONUCLEASE H-LIKE SUPERFAMILY PROTEIN"/>
    <property type="match status" value="1"/>
</dbReference>
<accession>A0A7K3WN91</accession>
<evidence type="ECO:0000313" key="7">
    <source>
        <dbReference type="EMBL" id="NEN23119.1"/>
    </source>
</evidence>
<name>A0A7K3WN91_9FLAO</name>
<dbReference type="InterPro" id="IPR005227">
    <property type="entry name" value="YqgF"/>
</dbReference>
<dbReference type="InterPro" id="IPR006641">
    <property type="entry name" value="YqgF/RNaseH-like_dom"/>
</dbReference>
<feature type="domain" description="YqgF/RNase H-like" evidence="6">
    <location>
        <begin position="2"/>
        <end position="100"/>
    </location>
</feature>
<dbReference type="GO" id="GO:0005829">
    <property type="term" value="C:cytosol"/>
    <property type="evidence" value="ECO:0007669"/>
    <property type="project" value="TreeGrafter"/>
</dbReference>
<keyword evidence="2 5" id="KW-0690">Ribosome biogenesis</keyword>
<keyword evidence="4 5" id="KW-0378">Hydrolase</keyword>
<dbReference type="Pfam" id="PF03652">
    <property type="entry name" value="RuvX"/>
    <property type="match status" value="1"/>
</dbReference>
<dbReference type="Proteomes" id="UP000486602">
    <property type="component" value="Unassembled WGS sequence"/>
</dbReference>
<comment type="subcellular location">
    <subcellularLocation>
        <location evidence="5">Cytoplasm</location>
    </subcellularLocation>
</comment>
<dbReference type="CDD" id="cd16964">
    <property type="entry name" value="YqgF"/>
    <property type="match status" value="1"/>
</dbReference>
<keyword evidence="1 5" id="KW-0963">Cytoplasm</keyword>
<evidence type="ECO:0000313" key="8">
    <source>
        <dbReference type="Proteomes" id="UP000486602"/>
    </source>
</evidence>
<dbReference type="EC" id="3.1.-.-" evidence="5"/>
<dbReference type="PANTHER" id="PTHR33317:SF4">
    <property type="entry name" value="POLYNUCLEOTIDYL TRANSFERASE, RIBONUCLEASE H-LIKE SUPERFAMILY PROTEIN"/>
    <property type="match status" value="1"/>
</dbReference>
<dbReference type="InterPro" id="IPR037027">
    <property type="entry name" value="YqgF/RNaseH-like_dom_sf"/>
</dbReference>
<sequence length="145" mass="16557">MAKIIGIDYGTRRCGIAETDDLQIIASALTTVPTNEIFKFLDDYCAKNSVEAAVIGLPVRMSGELNEVEEDILKFIKKFSNKHPKIRIERINEAFTSKLAMQTMIQSGANKKKRREKGNLDKISATLILQQYLENQRNILRNERR</sequence>
<protein>
    <recommendedName>
        <fullName evidence="5">Putative pre-16S rRNA nuclease</fullName>
        <ecNumber evidence="5">3.1.-.-</ecNumber>
    </recommendedName>
</protein>
<comment type="function">
    <text evidence="5">Could be a nuclease involved in processing of the 5'-end of pre-16S rRNA.</text>
</comment>
<evidence type="ECO:0000256" key="1">
    <source>
        <dbReference type="ARBA" id="ARBA00022490"/>
    </source>
</evidence>
<dbReference type="InterPro" id="IPR012337">
    <property type="entry name" value="RNaseH-like_sf"/>
</dbReference>
<organism evidence="7 8">
    <name type="scientific">Cryomorpha ignava</name>
    <dbReference type="NCBI Taxonomy" id="101383"/>
    <lineage>
        <taxon>Bacteria</taxon>
        <taxon>Pseudomonadati</taxon>
        <taxon>Bacteroidota</taxon>
        <taxon>Flavobacteriia</taxon>
        <taxon>Flavobacteriales</taxon>
        <taxon>Cryomorphaceae</taxon>
        <taxon>Cryomorpha</taxon>
    </lineage>
</organism>
<dbReference type="HAMAP" id="MF_00651">
    <property type="entry name" value="Nuclease_YqgF"/>
    <property type="match status" value="1"/>
</dbReference>